<accession>A0A937KHB1</accession>
<feature type="domain" description="Sigma-54 factor interaction" evidence="6">
    <location>
        <begin position="14"/>
        <end position="243"/>
    </location>
</feature>
<dbReference type="InterPro" id="IPR025944">
    <property type="entry name" value="Sigma_54_int_dom_CS"/>
</dbReference>
<dbReference type="RefSeq" id="WP_202859546.1">
    <property type="nucleotide sequence ID" value="NZ_JAEUGD010000068.1"/>
</dbReference>
<protein>
    <submittedName>
        <fullName evidence="7">Sigma-54-dependent Fis family transcriptional regulator</fullName>
    </submittedName>
</protein>
<dbReference type="PROSITE" id="PS50045">
    <property type="entry name" value="SIGMA54_INTERACT_4"/>
    <property type="match status" value="1"/>
</dbReference>
<dbReference type="PANTHER" id="PTHR32071">
    <property type="entry name" value="TRANSCRIPTIONAL REGULATORY PROTEIN"/>
    <property type="match status" value="1"/>
</dbReference>
<evidence type="ECO:0000256" key="3">
    <source>
        <dbReference type="ARBA" id="ARBA00023015"/>
    </source>
</evidence>
<dbReference type="AlphaFoldDB" id="A0A937KHB1"/>
<keyword evidence="3" id="KW-0805">Transcription regulation</keyword>
<evidence type="ECO:0000313" key="8">
    <source>
        <dbReference type="Proteomes" id="UP000614216"/>
    </source>
</evidence>
<dbReference type="PRINTS" id="PR01590">
    <property type="entry name" value="HTHFIS"/>
</dbReference>
<gene>
    <name evidence="7" type="ORF">JMN32_27060</name>
</gene>
<dbReference type="GO" id="GO:0006355">
    <property type="term" value="P:regulation of DNA-templated transcription"/>
    <property type="evidence" value="ECO:0007669"/>
    <property type="project" value="InterPro"/>
</dbReference>
<evidence type="ECO:0000259" key="6">
    <source>
        <dbReference type="PROSITE" id="PS50045"/>
    </source>
</evidence>
<dbReference type="CDD" id="cd00009">
    <property type="entry name" value="AAA"/>
    <property type="match status" value="1"/>
</dbReference>
<keyword evidence="8" id="KW-1185">Reference proteome</keyword>
<organism evidence="7 8">
    <name type="scientific">Fulvivirga marina</name>
    <dbReference type="NCBI Taxonomy" id="2494733"/>
    <lineage>
        <taxon>Bacteria</taxon>
        <taxon>Pseudomonadati</taxon>
        <taxon>Bacteroidota</taxon>
        <taxon>Cytophagia</taxon>
        <taxon>Cytophagales</taxon>
        <taxon>Fulvivirgaceae</taxon>
        <taxon>Fulvivirga</taxon>
    </lineage>
</organism>
<evidence type="ECO:0000256" key="4">
    <source>
        <dbReference type="ARBA" id="ARBA00023125"/>
    </source>
</evidence>
<dbReference type="Gene3D" id="1.10.8.60">
    <property type="match status" value="1"/>
</dbReference>
<dbReference type="InterPro" id="IPR025662">
    <property type="entry name" value="Sigma_54_int_dom_ATP-bd_1"/>
</dbReference>
<reference evidence="7" key="1">
    <citation type="submission" date="2021-01" db="EMBL/GenBank/DDBJ databases">
        <title>Fulvivirga kasyanovii gen. nov., sp nov., a novel member of the phylum Bacteroidetes isolated from seawater in a mussel farm.</title>
        <authorList>
            <person name="Zhao L.-H."/>
            <person name="Wang Z.-J."/>
        </authorList>
    </citation>
    <scope>NUCLEOTIDE SEQUENCE</scope>
    <source>
        <strain evidence="7">29W222</strain>
    </source>
</reference>
<dbReference type="GO" id="GO:0043565">
    <property type="term" value="F:sequence-specific DNA binding"/>
    <property type="evidence" value="ECO:0007669"/>
    <property type="project" value="InterPro"/>
</dbReference>
<dbReference type="InterPro" id="IPR025943">
    <property type="entry name" value="Sigma_54_int_dom_ATP-bd_2"/>
</dbReference>
<dbReference type="InterPro" id="IPR002078">
    <property type="entry name" value="Sigma_54_int"/>
</dbReference>
<dbReference type="GO" id="GO:0005524">
    <property type="term" value="F:ATP binding"/>
    <property type="evidence" value="ECO:0007669"/>
    <property type="project" value="UniProtKB-KW"/>
</dbReference>
<dbReference type="Pfam" id="PF00158">
    <property type="entry name" value="Sigma54_activat"/>
    <property type="match status" value="1"/>
</dbReference>
<keyword evidence="5" id="KW-0804">Transcription</keyword>
<dbReference type="Pfam" id="PF02954">
    <property type="entry name" value="HTH_8"/>
    <property type="match status" value="1"/>
</dbReference>
<evidence type="ECO:0000256" key="1">
    <source>
        <dbReference type="ARBA" id="ARBA00022741"/>
    </source>
</evidence>
<dbReference type="PROSITE" id="PS00676">
    <property type="entry name" value="SIGMA54_INTERACT_2"/>
    <property type="match status" value="1"/>
</dbReference>
<dbReference type="InterPro" id="IPR027417">
    <property type="entry name" value="P-loop_NTPase"/>
</dbReference>
<proteinExistence type="predicted"/>
<keyword evidence="2" id="KW-0067">ATP-binding</keyword>
<keyword evidence="4" id="KW-0238">DNA-binding</keyword>
<dbReference type="PROSITE" id="PS00688">
    <property type="entry name" value="SIGMA54_INTERACT_3"/>
    <property type="match status" value="1"/>
</dbReference>
<dbReference type="Proteomes" id="UP000614216">
    <property type="component" value="Unassembled WGS sequence"/>
</dbReference>
<dbReference type="SUPFAM" id="SSF52540">
    <property type="entry name" value="P-loop containing nucleoside triphosphate hydrolases"/>
    <property type="match status" value="1"/>
</dbReference>
<evidence type="ECO:0000256" key="2">
    <source>
        <dbReference type="ARBA" id="ARBA00022840"/>
    </source>
</evidence>
<comment type="caution">
    <text evidence="7">The sequence shown here is derived from an EMBL/GenBank/DDBJ whole genome shotgun (WGS) entry which is preliminary data.</text>
</comment>
<dbReference type="InterPro" id="IPR058031">
    <property type="entry name" value="AAA_lid_NorR"/>
</dbReference>
<evidence type="ECO:0000313" key="7">
    <source>
        <dbReference type="EMBL" id="MBL6450003.1"/>
    </source>
</evidence>
<dbReference type="FunFam" id="3.40.50.300:FF:000006">
    <property type="entry name" value="DNA-binding transcriptional regulator NtrC"/>
    <property type="match status" value="1"/>
</dbReference>
<dbReference type="InterPro" id="IPR009057">
    <property type="entry name" value="Homeodomain-like_sf"/>
</dbReference>
<dbReference type="InterPro" id="IPR002197">
    <property type="entry name" value="HTH_Fis"/>
</dbReference>
<dbReference type="SUPFAM" id="SSF46689">
    <property type="entry name" value="Homeodomain-like"/>
    <property type="match status" value="1"/>
</dbReference>
<dbReference type="InterPro" id="IPR003593">
    <property type="entry name" value="AAA+_ATPase"/>
</dbReference>
<evidence type="ECO:0000256" key="5">
    <source>
        <dbReference type="ARBA" id="ARBA00023163"/>
    </source>
</evidence>
<dbReference type="PANTHER" id="PTHR32071:SF121">
    <property type="entry name" value="SIGMA L-DEPENDENT TRANSCRIPTIONAL REGULATOR YQIR-RELATED"/>
    <property type="match status" value="1"/>
</dbReference>
<sequence length="426" mass="48306">MDFDILSIKQRFGIIGNSTLLNHAIQVAAQVAPTDMSVLITGESGSGKESFSKIIHFLSPRKHSQFIAINCGSIPEGTIDSELFGHEKGSFTGAHEARKGYFEVSNGGTIFLDEIGEMPLGTQARLLRVLENGEFIKVGSSKVQKTDVRVVAATNVNLMKNVEEGKFREDLYYRLSTVPIYVPPLRDRGEDIVLLFRKFATDFAEKYRVKPISLTDDAKEILLKYRFPGNIRQLKNLTEQISVLSTENKSIDAETLLRYLPKDQSQLPALYRDPEREKQNLSERDLLYKVLFDMKKDMNDLKKFVLEALQSEGSASQVIEDHSELFEGLDNSTTDQPPPSEKPVLLNINSATPERNQPFDNGDADIQDISHETEEDESLSIEKKEKELIIRALRKNNNKRKYAAKDLGISERTLYRKIKQYELEDL</sequence>
<dbReference type="Gene3D" id="1.10.10.60">
    <property type="entry name" value="Homeodomain-like"/>
    <property type="match status" value="1"/>
</dbReference>
<dbReference type="PROSITE" id="PS00675">
    <property type="entry name" value="SIGMA54_INTERACT_1"/>
    <property type="match status" value="1"/>
</dbReference>
<dbReference type="Pfam" id="PF25601">
    <property type="entry name" value="AAA_lid_14"/>
    <property type="match status" value="1"/>
</dbReference>
<dbReference type="Gene3D" id="3.40.50.300">
    <property type="entry name" value="P-loop containing nucleotide triphosphate hydrolases"/>
    <property type="match status" value="1"/>
</dbReference>
<keyword evidence="1" id="KW-0547">Nucleotide-binding</keyword>
<dbReference type="EMBL" id="JAEUGD010000068">
    <property type="protein sequence ID" value="MBL6450003.1"/>
    <property type="molecule type" value="Genomic_DNA"/>
</dbReference>
<dbReference type="SMART" id="SM00382">
    <property type="entry name" value="AAA"/>
    <property type="match status" value="1"/>
</dbReference>
<name>A0A937KHB1_9BACT</name>